<dbReference type="Proteomes" id="UP001501218">
    <property type="component" value="Unassembled WGS sequence"/>
</dbReference>
<gene>
    <name evidence="1" type="ORF">GCM10009854_31190</name>
</gene>
<accession>A0ABP5TF30</accession>
<organism evidence="1 2">
    <name type="scientific">Saccharopolyspora halophila</name>
    <dbReference type="NCBI Taxonomy" id="405551"/>
    <lineage>
        <taxon>Bacteria</taxon>
        <taxon>Bacillati</taxon>
        <taxon>Actinomycetota</taxon>
        <taxon>Actinomycetes</taxon>
        <taxon>Pseudonocardiales</taxon>
        <taxon>Pseudonocardiaceae</taxon>
        <taxon>Saccharopolyspora</taxon>
    </lineage>
</organism>
<sequence>MFEALIAELADAFGAMCNSPRARFDMQFWGRMRARTEANNDRFEEMPEVR</sequence>
<evidence type="ECO:0000313" key="1">
    <source>
        <dbReference type="EMBL" id="GAA2351143.1"/>
    </source>
</evidence>
<name>A0ABP5TF30_9PSEU</name>
<comment type="caution">
    <text evidence="1">The sequence shown here is derived from an EMBL/GenBank/DDBJ whole genome shotgun (WGS) entry which is preliminary data.</text>
</comment>
<keyword evidence="2" id="KW-1185">Reference proteome</keyword>
<proteinExistence type="predicted"/>
<dbReference type="EMBL" id="BAAARA010000009">
    <property type="protein sequence ID" value="GAA2351143.1"/>
    <property type="molecule type" value="Genomic_DNA"/>
</dbReference>
<protein>
    <submittedName>
        <fullName evidence="1">Uncharacterized protein</fullName>
    </submittedName>
</protein>
<reference evidence="2" key="1">
    <citation type="journal article" date="2019" name="Int. J. Syst. Evol. Microbiol.">
        <title>The Global Catalogue of Microorganisms (GCM) 10K type strain sequencing project: providing services to taxonomists for standard genome sequencing and annotation.</title>
        <authorList>
            <consortium name="The Broad Institute Genomics Platform"/>
            <consortium name="The Broad Institute Genome Sequencing Center for Infectious Disease"/>
            <person name="Wu L."/>
            <person name="Ma J."/>
        </authorList>
    </citation>
    <scope>NUCLEOTIDE SEQUENCE [LARGE SCALE GENOMIC DNA]</scope>
    <source>
        <strain evidence="2">JCM 16221</strain>
    </source>
</reference>
<evidence type="ECO:0000313" key="2">
    <source>
        <dbReference type="Proteomes" id="UP001501218"/>
    </source>
</evidence>